<evidence type="ECO:0000313" key="2">
    <source>
        <dbReference type="EMBL" id="GAD52977.1"/>
    </source>
</evidence>
<evidence type="ECO:0000256" key="1">
    <source>
        <dbReference type="SAM" id="Phobius"/>
    </source>
</evidence>
<organism evidence="2 3">
    <name type="scientific">Halarchaeum acidiphilum MH1-52-1</name>
    <dbReference type="NCBI Taxonomy" id="1261545"/>
    <lineage>
        <taxon>Archaea</taxon>
        <taxon>Methanobacteriati</taxon>
        <taxon>Methanobacteriota</taxon>
        <taxon>Stenosarchaea group</taxon>
        <taxon>Halobacteria</taxon>
        <taxon>Halobacteriales</taxon>
        <taxon>Halobacteriaceae</taxon>
    </lineage>
</organism>
<dbReference type="OrthoDB" id="376394at2157"/>
<feature type="transmembrane region" description="Helical" evidence="1">
    <location>
        <begin position="44"/>
        <end position="62"/>
    </location>
</feature>
<reference evidence="2 3" key="1">
    <citation type="submission" date="2013-09" db="EMBL/GenBank/DDBJ databases">
        <title>Whole genome sequencing of Halarchaeum acidiphilum strain MH1-52-1.</title>
        <authorList>
            <person name="Shimane Y."/>
            <person name="Minegishi H."/>
            <person name="Nishi S."/>
            <person name="Echigo A."/>
            <person name="Shuto A."/>
            <person name="Konishi M."/>
            <person name="Ito T."/>
            <person name="Ohkuma M."/>
            <person name="Ohta Y."/>
            <person name="Nagano Y."/>
            <person name="Tsubouchi T."/>
            <person name="Mori K."/>
            <person name="Usui K."/>
            <person name="Kamekura M."/>
            <person name="Usami R."/>
            <person name="Takaki Y."/>
            <person name="Hatada Y."/>
        </authorList>
    </citation>
    <scope>NUCLEOTIDE SEQUENCE [LARGE SCALE GENOMIC DNA]</scope>
    <source>
        <strain evidence="2 3">JCM 16109</strain>
    </source>
</reference>
<evidence type="ECO:0000313" key="3">
    <source>
        <dbReference type="Proteomes" id="UP000016986"/>
    </source>
</evidence>
<accession>U2YW21</accession>
<dbReference type="RefSeq" id="WP_020220776.1">
    <property type="nucleotide sequence ID" value="NZ_BANO01000011.1"/>
</dbReference>
<keyword evidence="1" id="KW-0472">Membrane</keyword>
<keyword evidence="3" id="KW-1185">Reference proteome</keyword>
<gene>
    <name evidence="2" type="ORF">MBEHAL_1737</name>
</gene>
<keyword evidence="1" id="KW-0812">Transmembrane</keyword>
<keyword evidence="1" id="KW-1133">Transmembrane helix</keyword>
<comment type="caution">
    <text evidence="2">The sequence shown here is derived from an EMBL/GenBank/DDBJ whole genome shotgun (WGS) entry which is preliminary data.</text>
</comment>
<dbReference type="Proteomes" id="UP000016986">
    <property type="component" value="Unassembled WGS sequence"/>
</dbReference>
<protein>
    <submittedName>
        <fullName evidence="2">Uncharacterized protein</fullName>
    </submittedName>
</protein>
<dbReference type="AlphaFoldDB" id="U2YW21"/>
<dbReference type="EMBL" id="BATA01000041">
    <property type="protein sequence ID" value="GAD52977.1"/>
    <property type="molecule type" value="Genomic_DNA"/>
</dbReference>
<name>U2YW21_9EURY</name>
<feature type="transmembrane region" description="Helical" evidence="1">
    <location>
        <begin position="13"/>
        <end position="32"/>
    </location>
</feature>
<sequence>MNDGTLADVLVDILLNVQLMLSTVAFVLSLVAARGYAGSPWGRVLRLMPVLIGCLVTVDLLQRAVPDAIFVPASGLLWTVATITIVLMTSRLVAMVRRAEP</sequence>
<proteinExistence type="predicted"/>
<feature type="transmembrane region" description="Helical" evidence="1">
    <location>
        <begin position="68"/>
        <end position="88"/>
    </location>
</feature>